<dbReference type="SUPFAM" id="SSF69360">
    <property type="entry name" value="Cell wall binding repeat"/>
    <property type="match status" value="1"/>
</dbReference>
<feature type="compositionally biased region" description="Low complexity" evidence="3">
    <location>
        <begin position="44"/>
        <end position="58"/>
    </location>
</feature>
<reference evidence="5" key="2">
    <citation type="submission" date="2021-04" db="EMBL/GenBank/DDBJ databases">
        <authorList>
            <person name="Gilroy R."/>
        </authorList>
    </citation>
    <scope>NUCLEOTIDE SEQUENCE</scope>
    <source>
        <strain evidence="5">CHK198-12963</strain>
    </source>
</reference>
<sequence length="390" mass="43610">MQKAKIGTILLTAALISGAVPITALADTEITSISLDISSDIVPGDDNNNVDVSSNSSRYDVDDVEVTNEPSSDWDEGDEPRVRVTLEADNDYYFSSDLSEDDVELSGDDAEVTDVSRSSRSRLRVTIRLAELTDEDYDGEYDLDVSGLEWDDYDGTAYWDEAEDANKYEVRLYRNGNSVTSVKTTSDTDYNFADEFTRSGDYYFRVRAVRNSSNKGNWEESDELSVTSSEARDIRENGDSSSSSSSGGPGSSSSSNSGGPGVASSSTGAWLWDDNVNRWWYCNADKTYTVSNWQYIGNSWFYFDAQGYMVTGWQYINNNWYYMNSDGYMLTGWQSINGRWYCLHNPNGQMLTGWILSNGKWYYCDASGAMLTNTTTPDGYYVDGNGVWQQ</sequence>
<evidence type="ECO:0000256" key="1">
    <source>
        <dbReference type="ARBA" id="ARBA00022737"/>
    </source>
</evidence>
<feature type="repeat" description="Cell wall-binding" evidence="2">
    <location>
        <begin position="290"/>
        <end position="309"/>
    </location>
</feature>
<comment type="caution">
    <text evidence="5">The sequence shown here is derived from an EMBL/GenBank/DDBJ whole genome shotgun (WGS) entry which is preliminary data.</text>
</comment>
<evidence type="ECO:0000256" key="3">
    <source>
        <dbReference type="SAM" id="MobiDB-lite"/>
    </source>
</evidence>
<feature type="repeat" description="Cell wall-binding" evidence="2">
    <location>
        <begin position="351"/>
        <end position="370"/>
    </location>
</feature>
<organism evidence="5 6">
    <name type="scientific">Candidatus Enterocloster excrementigallinarum</name>
    <dbReference type="NCBI Taxonomy" id="2838558"/>
    <lineage>
        <taxon>Bacteria</taxon>
        <taxon>Bacillati</taxon>
        <taxon>Bacillota</taxon>
        <taxon>Clostridia</taxon>
        <taxon>Lachnospirales</taxon>
        <taxon>Lachnospiraceae</taxon>
        <taxon>Enterocloster</taxon>
    </lineage>
</organism>
<evidence type="ECO:0000313" key="5">
    <source>
        <dbReference type="EMBL" id="HJC67443.1"/>
    </source>
</evidence>
<gene>
    <name evidence="5" type="ORF">H9931_12160</name>
</gene>
<evidence type="ECO:0000313" key="6">
    <source>
        <dbReference type="Proteomes" id="UP000823863"/>
    </source>
</evidence>
<name>A0A9D2PUC5_9FIRM</name>
<feature type="region of interest" description="Disordered" evidence="3">
    <location>
        <begin position="44"/>
        <end position="80"/>
    </location>
</feature>
<proteinExistence type="predicted"/>
<keyword evidence="4" id="KW-0732">Signal</keyword>
<evidence type="ECO:0000256" key="4">
    <source>
        <dbReference type="SAM" id="SignalP"/>
    </source>
</evidence>
<dbReference type="InterPro" id="IPR018337">
    <property type="entry name" value="Cell_wall/Cho-bd_repeat"/>
</dbReference>
<evidence type="ECO:0000256" key="2">
    <source>
        <dbReference type="PROSITE-ProRule" id="PRU00591"/>
    </source>
</evidence>
<feature type="repeat" description="Cell wall-binding" evidence="2">
    <location>
        <begin position="310"/>
        <end position="329"/>
    </location>
</feature>
<feature type="region of interest" description="Disordered" evidence="3">
    <location>
        <begin position="215"/>
        <end position="261"/>
    </location>
</feature>
<accession>A0A9D2PUC5</accession>
<feature type="chain" id="PRO_5039522254" description="Cell wall-binding protein" evidence="4">
    <location>
        <begin position="27"/>
        <end position="390"/>
    </location>
</feature>
<keyword evidence="1" id="KW-0677">Repeat</keyword>
<dbReference type="Gene3D" id="2.60.40.10">
    <property type="entry name" value="Immunoglobulins"/>
    <property type="match status" value="1"/>
</dbReference>
<evidence type="ECO:0008006" key="7">
    <source>
        <dbReference type="Google" id="ProtNLM"/>
    </source>
</evidence>
<protein>
    <recommendedName>
        <fullName evidence="7">Cell wall-binding protein</fullName>
    </recommendedName>
</protein>
<feature type="signal peptide" evidence="4">
    <location>
        <begin position="1"/>
        <end position="26"/>
    </location>
</feature>
<dbReference type="Gene3D" id="2.10.270.10">
    <property type="entry name" value="Cholin Binding"/>
    <property type="match status" value="1"/>
</dbReference>
<dbReference type="Pfam" id="PF01473">
    <property type="entry name" value="Choline_bind_1"/>
    <property type="match status" value="2"/>
</dbReference>
<reference evidence="5" key="1">
    <citation type="journal article" date="2021" name="PeerJ">
        <title>Extensive microbial diversity within the chicken gut microbiome revealed by metagenomics and culture.</title>
        <authorList>
            <person name="Gilroy R."/>
            <person name="Ravi A."/>
            <person name="Getino M."/>
            <person name="Pursley I."/>
            <person name="Horton D.L."/>
            <person name="Alikhan N.F."/>
            <person name="Baker D."/>
            <person name="Gharbi K."/>
            <person name="Hall N."/>
            <person name="Watson M."/>
            <person name="Adriaenssens E.M."/>
            <person name="Foster-Nyarko E."/>
            <person name="Jarju S."/>
            <person name="Secka A."/>
            <person name="Antonio M."/>
            <person name="Oren A."/>
            <person name="Chaudhuri R.R."/>
            <person name="La Ragione R."/>
            <person name="Hildebrand F."/>
            <person name="Pallen M.J."/>
        </authorList>
    </citation>
    <scope>NUCLEOTIDE SEQUENCE</scope>
    <source>
        <strain evidence="5">CHK198-12963</strain>
    </source>
</reference>
<dbReference type="Proteomes" id="UP000823863">
    <property type="component" value="Unassembled WGS sequence"/>
</dbReference>
<feature type="compositionally biased region" description="Acidic residues" evidence="3">
    <location>
        <begin position="62"/>
        <end position="78"/>
    </location>
</feature>
<feature type="compositionally biased region" description="Low complexity" evidence="3">
    <location>
        <begin position="240"/>
        <end position="261"/>
    </location>
</feature>
<dbReference type="EMBL" id="DWWB01000070">
    <property type="protein sequence ID" value="HJC67443.1"/>
    <property type="molecule type" value="Genomic_DNA"/>
</dbReference>
<dbReference type="InterPro" id="IPR013783">
    <property type="entry name" value="Ig-like_fold"/>
</dbReference>
<dbReference type="PROSITE" id="PS51170">
    <property type="entry name" value="CW"/>
    <property type="match status" value="3"/>
</dbReference>
<dbReference type="Pfam" id="PF19127">
    <property type="entry name" value="Choline_bind_3"/>
    <property type="match status" value="1"/>
</dbReference>
<dbReference type="AlphaFoldDB" id="A0A9D2PUC5"/>